<sequence>MAFDIRDEEEEHEFEEYDDVKQPERPKFYRRRRFWMFCIPQAIITLIVAVILGLYVIMPKIAQGLMNKATIDFSQIDITNPTESTMSLVMQGEMQHTGPFHADITFPSTVYVSWNGIELGTTEIPGTSTASGGHGPLNLQSSFTITNTTGFSEFSSYMLNAESFVWHLEGKLNVRALSRTVKGLTLSKDITVNAFNGLSGVTIQKFSLPGDDPSGKGILVEIETVVTNPSSIQMYMGSLTLAISYKDIVMGYVTSDNLTMVRGAQTLSMKGVLIPQNTTEGLAATSELMSRYIGNVVTDTIATGYEVKPDGVTSLDWLSTAVKQLKLTVPLQSPQPLQLIKALNLGALGLTFTPPTAYQPITTSTGVLANYTLPDGFGFNIQFTQVANTFMLYQNDVPIASLNSSYNPATSDMAAGTLNFNLLATPLIVPDASHEAFQTFNRDLTVGTDLAFNVIGNASVFANTSIGIVNLVNIPFNASTSLSGLQSLANPAPTITSLQVVSGTTEALTLAITVVIVNPSSISLNAGDVVLDLVYKGVNLGTVTMPNLAIIPGANTVNASSTINPAATPEGLELLTLYTSGAGAAVTITGTPTSTAVESLSLAFGALSIGSQMPGLASKLLAGASLIVLDTTLVDGLAQTVVTVNNPFVPPMSILSIDSTITYGGATIGTVVSTFSSPPVIPGTGQGAITAALALNTNPADLVALIRAQAVKNNLNTDAFDALLSLQSGGDPSSDIFTGFNVADFVVKAMAGLSVDITLSTTVKVGDYQVTIPYTQTGVSTTTDQSILKLIPIVGTPIAQILVERSVLAFDSIKILAPGETSFQTDIEGAITDTGPLDAQIQFPNPVTVSYNGKAIGSMLMPTINAVANKGATLSLTGVAFTITDLAAFTDFNVFAVNNAKFDWTISTTGLVVAAMGVSLPGVTMTKVVTLDGFNKLAGLVLSSYIINTIDDGGLHMVISATLPNPSTIGMTIPVSQFDTSFHGKVLGPAVAEGLTLTPHATSSFALTATIATGNGDLTPYLTGIFQNALSGVATPLDAQGTGAPGVSWLDAAIKSLVLHTALPPLSAPPIESVAINSMSMDFSCSSCVWAPLAVSSISAKTNLPFANGAPIVQLSQSVEVLDKNGNVVGTLNTPYAPATTSGAIVTTSTPSAPLVIGDGSHEVFEAFIADLQEATTYQLGLRGTANSILDLGALGKIEVKGIKLDVTSALAGLQGLKQLQFVAAAGISPNGAAMTVNSIVNIHNPSQLTLNLGDLTFKAGLDTTPAHFAGIAVMKNLVLVPGDNIVPSTVIMDPNTQAGRDITNNLFFGIDVTMTLYASADTSSNPALDAGLANMVSTILVPGGLPNNFSQPIYDVNWVLATTPTTGVDGLVDMTVTIGNAYFNSPMTLVQWVADSSEFPTTTRSHLTLIDTKGFQYELLQQTNDIQFTLKAGEKRAITHKMQLISAVGGLNSAVGAVAGVVNGVIGAYTDWMPVITLGNDPTRINPYWGADAITGGFPGAPLLNIAVGSDFSRIIDFFNQSTPAPQIAPTSTTTTILPVITTTTNAAPTVPTTTDSPPSVPTTPTTTQDAVPTTTSVPSPTTADPPATPTESL</sequence>
<evidence type="ECO:0000256" key="2">
    <source>
        <dbReference type="SAM" id="Phobius"/>
    </source>
</evidence>
<reference evidence="3" key="1">
    <citation type="journal article" date="2020" name="Fungal Divers.">
        <title>Resolving the Mortierellaceae phylogeny through synthesis of multi-gene phylogenetics and phylogenomics.</title>
        <authorList>
            <person name="Vandepol N."/>
            <person name="Liber J."/>
            <person name="Desiro A."/>
            <person name="Na H."/>
            <person name="Kennedy M."/>
            <person name="Barry K."/>
            <person name="Grigoriev I.V."/>
            <person name="Miller A.N."/>
            <person name="O'Donnell K."/>
            <person name="Stajich J.E."/>
            <person name="Bonito G."/>
        </authorList>
    </citation>
    <scope>NUCLEOTIDE SEQUENCE</scope>
    <source>
        <strain evidence="3">REB-010B</strain>
    </source>
</reference>
<dbReference type="InterPro" id="IPR046368">
    <property type="entry name" value="Tag1"/>
</dbReference>
<dbReference type="SUPFAM" id="SSF117070">
    <property type="entry name" value="LEA14-like"/>
    <property type="match status" value="1"/>
</dbReference>
<dbReference type="Gene3D" id="2.60.40.1820">
    <property type="match status" value="1"/>
</dbReference>
<dbReference type="EMBL" id="JAAAIP010000109">
    <property type="protein sequence ID" value="KAG0325568.1"/>
    <property type="molecule type" value="Genomic_DNA"/>
</dbReference>
<keyword evidence="2" id="KW-0472">Membrane</keyword>
<evidence type="ECO:0000313" key="4">
    <source>
        <dbReference type="Proteomes" id="UP000738325"/>
    </source>
</evidence>
<dbReference type="InterPro" id="IPR022185">
    <property type="entry name" value="DUF3712"/>
</dbReference>
<accession>A0A9P6RUA3</accession>
<feature type="transmembrane region" description="Helical" evidence="2">
    <location>
        <begin position="34"/>
        <end position="58"/>
    </location>
</feature>
<protein>
    <submittedName>
        <fullName evidence="3">Uncharacterized protein</fullName>
    </submittedName>
</protein>
<dbReference type="PANTHER" id="PTHR35895">
    <property type="entry name" value="CHROMOSOME 16, WHOLE GENOME SHOTGUN SEQUENCE"/>
    <property type="match status" value="1"/>
</dbReference>
<dbReference type="Proteomes" id="UP000738325">
    <property type="component" value="Unassembled WGS sequence"/>
</dbReference>
<feature type="compositionally biased region" description="Low complexity" evidence="1">
    <location>
        <begin position="1548"/>
        <end position="1587"/>
    </location>
</feature>
<gene>
    <name evidence="3" type="ORF">BGZ99_000451</name>
</gene>
<proteinExistence type="predicted"/>
<keyword evidence="4" id="KW-1185">Reference proteome</keyword>
<dbReference type="Pfam" id="PF12505">
    <property type="entry name" value="DUF3712"/>
    <property type="match status" value="4"/>
</dbReference>
<evidence type="ECO:0000256" key="1">
    <source>
        <dbReference type="SAM" id="MobiDB-lite"/>
    </source>
</evidence>
<keyword evidence="2" id="KW-1133">Transmembrane helix</keyword>
<keyword evidence="2" id="KW-0812">Transmembrane</keyword>
<dbReference type="OrthoDB" id="10039566at2759"/>
<name>A0A9P6RUA3_9FUNG</name>
<organism evidence="3 4">
    <name type="scientific">Dissophora globulifera</name>
    <dbReference type="NCBI Taxonomy" id="979702"/>
    <lineage>
        <taxon>Eukaryota</taxon>
        <taxon>Fungi</taxon>
        <taxon>Fungi incertae sedis</taxon>
        <taxon>Mucoromycota</taxon>
        <taxon>Mortierellomycotina</taxon>
        <taxon>Mortierellomycetes</taxon>
        <taxon>Mortierellales</taxon>
        <taxon>Mortierellaceae</taxon>
        <taxon>Dissophora</taxon>
    </lineage>
</organism>
<comment type="caution">
    <text evidence="3">The sequence shown here is derived from an EMBL/GenBank/DDBJ whole genome shotgun (WGS) entry which is preliminary data.</text>
</comment>
<evidence type="ECO:0000313" key="3">
    <source>
        <dbReference type="EMBL" id="KAG0325568.1"/>
    </source>
</evidence>
<feature type="region of interest" description="Disordered" evidence="1">
    <location>
        <begin position="1548"/>
        <end position="1595"/>
    </location>
</feature>
<dbReference type="PANTHER" id="PTHR35895:SF1">
    <property type="entry name" value="LIPID-BINDING SERUM GLYCOPROTEIN C-TERMINAL DOMAIN-CONTAINING PROTEIN"/>
    <property type="match status" value="1"/>
</dbReference>
<dbReference type="GO" id="GO:0000329">
    <property type="term" value="C:fungal-type vacuole membrane"/>
    <property type="evidence" value="ECO:0007669"/>
    <property type="project" value="InterPro"/>
</dbReference>